<dbReference type="EMBL" id="JXRP01000013">
    <property type="protein sequence ID" value="KIL48214.1"/>
    <property type="molecule type" value="Genomic_DNA"/>
</dbReference>
<dbReference type="STRING" id="889306.KP78_16610"/>
<accession>A0A0C2S2H2</accession>
<keyword evidence="2" id="KW-1185">Reference proteome</keyword>
<dbReference type="AlphaFoldDB" id="A0A0C2S2H2"/>
<evidence type="ECO:0000313" key="1">
    <source>
        <dbReference type="EMBL" id="KIL48214.1"/>
    </source>
</evidence>
<dbReference type="Gene3D" id="1.20.1090.10">
    <property type="entry name" value="Dehydroquinate synthase-like - alpha domain"/>
    <property type="match status" value="1"/>
</dbReference>
<evidence type="ECO:0000313" key="2">
    <source>
        <dbReference type="Proteomes" id="UP000031938"/>
    </source>
</evidence>
<sequence length="46" mass="5098">MGAAATQENETMHNLSFAVTPDDVVQAIIAVDQYTKAYKVRVGWQE</sequence>
<reference evidence="1 2" key="1">
    <citation type="submission" date="2015-01" db="EMBL/GenBank/DDBJ databases">
        <title>Genome sequencing of Jeotgalibacillus soli.</title>
        <authorList>
            <person name="Goh K.M."/>
            <person name="Chan K.-G."/>
            <person name="Yaakop A.S."/>
            <person name="Ee R."/>
            <person name="Gan H.M."/>
            <person name="Chan C.S."/>
        </authorList>
    </citation>
    <scope>NUCLEOTIDE SEQUENCE [LARGE SCALE GENOMIC DNA]</scope>
    <source>
        <strain evidence="1 2">P9</strain>
    </source>
</reference>
<dbReference type="PATRIC" id="fig|889306.3.peg.1668"/>
<organism evidence="1 2">
    <name type="scientific">Jeotgalibacillus soli</name>
    <dbReference type="NCBI Taxonomy" id="889306"/>
    <lineage>
        <taxon>Bacteria</taxon>
        <taxon>Bacillati</taxon>
        <taxon>Bacillota</taxon>
        <taxon>Bacilli</taxon>
        <taxon>Bacillales</taxon>
        <taxon>Caryophanaceae</taxon>
        <taxon>Jeotgalibacillus</taxon>
    </lineage>
</organism>
<name>A0A0C2S2H2_9BACL</name>
<gene>
    <name evidence="1" type="ORF">KP78_16610</name>
</gene>
<proteinExistence type="predicted"/>
<dbReference type="Proteomes" id="UP000031938">
    <property type="component" value="Unassembled WGS sequence"/>
</dbReference>
<protein>
    <submittedName>
        <fullName evidence="1">Uncharacterized protein</fullName>
    </submittedName>
</protein>
<comment type="caution">
    <text evidence="1">The sequence shown here is derived from an EMBL/GenBank/DDBJ whole genome shotgun (WGS) entry which is preliminary data.</text>
</comment>